<keyword evidence="11 12" id="KW-1006">Bacterial flagellum protein export</keyword>
<reference evidence="14" key="1">
    <citation type="journal article" date="2021" name="PeerJ">
        <title>Extensive microbial diversity within the chicken gut microbiome revealed by metagenomics and culture.</title>
        <authorList>
            <person name="Gilroy R."/>
            <person name="Ravi A."/>
            <person name="Getino M."/>
            <person name="Pursley I."/>
            <person name="Horton D.L."/>
            <person name="Alikhan N.F."/>
            <person name="Baker D."/>
            <person name="Gharbi K."/>
            <person name="Hall N."/>
            <person name="Watson M."/>
            <person name="Adriaenssens E.M."/>
            <person name="Foster-Nyarko E."/>
            <person name="Jarju S."/>
            <person name="Secka A."/>
            <person name="Antonio M."/>
            <person name="Oren A."/>
            <person name="Chaudhuri R.R."/>
            <person name="La Ragione R."/>
            <person name="Hildebrand F."/>
            <person name="Pallen M.J."/>
        </authorList>
    </citation>
    <scope>NUCLEOTIDE SEQUENCE</scope>
    <source>
        <strain evidence="14">CHK193-4272</strain>
    </source>
</reference>
<evidence type="ECO:0000256" key="10">
    <source>
        <dbReference type="ARBA" id="ARBA00023136"/>
    </source>
</evidence>
<feature type="transmembrane region" description="Helical" evidence="12">
    <location>
        <begin position="31"/>
        <end position="49"/>
    </location>
</feature>
<evidence type="ECO:0000256" key="13">
    <source>
        <dbReference type="SAM" id="MobiDB-lite"/>
    </source>
</evidence>
<keyword evidence="9 12" id="KW-1133">Transmembrane helix</keyword>
<dbReference type="InterPro" id="IPR006136">
    <property type="entry name" value="FlhB"/>
</dbReference>
<keyword evidence="10 12" id="KW-0472">Membrane</keyword>
<keyword evidence="4 12" id="KW-0813">Transport</keyword>
<feature type="region of interest" description="Disordered" evidence="13">
    <location>
        <begin position="1"/>
        <end position="24"/>
    </location>
</feature>
<evidence type="ECO:0000256" key="7">
    <source>
        <dbReference type="ARBA" id="ARBA00022795"/>
    </source>
</evidence>
<feature type="transmembrane region" description="Helical" evidence="12">
    <location>
        <begin position="190"/>
        <end position="212"/>
    </location>
</feature>
<protein>
    <recommendedName>
        <fullName evidence="3 12">Flagellar biosynthetic protein FlhB</fullName>
    </recommendedName>
</protein>
<gene>
    <name evidence="12 14" type="primary">flhB</name>
    <name evidence="14" type="ORF">H9746_01420</name>
</gene>
<evidence type="ECO:0000313" key="15">
    <source>
        <dbReference type="Proteomes" id="UP000886808"/>
    </source>
</evidence>
<feature type="transmembrane region" description="Helical" evidence="12">
    <location>
        <begin position="94"/>
        <end position="117"/>
    </location>
</feature>
<dbReference type="EMBL" id="DXIE01000010">
    <property type="protein sequence ID" value="HIV61500.1"/>
    <property type="molecule type" value="Genomic_DNA"/>
</dbReference>
<dbReference type="InterPro" id="IPR006135">
    <property type="entry name" value="T3SS_substrate_exporter"/>
</dbReference>
<keyword evidence="14" id="KW-0969">Cilium</keyword>
<comment type="function">
    <text evidence="12">Required for formation of the rod structure in the basal body of the flagellar apparatus. Together with FliI and FliH, may constitute the export apparatus of flagellin.</text>
</comment>
<organism evidence="14 15">
    <name type="scientific">Candidatus Butyricicoccus avistercoris</name>
    <dbReference type="NCBI Taxonomy" id="2838518"/>
    <lineage>
        <taxon>Bacteria</taxon>
        <taxon>Bacillati</taxon>
        <taxon>Bacillota</taxon>
        <taxon>Clostridia</taxon>
        <taxon>Eubacteriales</taxon>
        <taxon>Butyricicoccaceae</taxon>
        <taxon>Butyricicoccus</taxon>
    </lineage>
</organism>
<dbReference type="PANTHER" id="PTHR30531">
    <property type="entry name" value="FLAGELLAR BIOSYNTHETIC PROTEIN FLHB"/>
    <property type="match status" value="1"/>
</dbReference>
<dbReference type="Gene3D" id="3.40.1690.10">
    <property type="entry name" value="secretion proteins EscU"/>
    <property type="match status" value="1"/>
</dbReference>
<keyword evidence="5 12" id="KW-1003">Cell membrane</keyword>
<evidence type="ECO:0000256" key="8">
    <source>
        <dbReference type="ARBA" id="ARBA00022927"/>
    </source>
</evidence>
<feature type="transmembrane region" description="Helical" evidence="12">
    <location>
        <begin position="138"/>
        <end position="165"/>
    </location>
</feature>
<proteinExistence type="inferred from homology"/>
<accession>A0A9D1TI21</accession>
<evidence type="ECO:0000313" key="14">
    <source>
        <dbReference type="EMBL" id="HIV61500.1"/>
    </source>
</evidence>
<dbReference type="Pfam" id="PF01312">
    <property type="entry name" value="Bac_export_2"/>
    <property type="match status" value="1"/>
</dbReference>
<dbReference type="AlphaFoldDB" id="A0A9D1TI21"/>
<keyword evidence="8 12" id="KW-0653">Protein transport</keyword>
<dbReference type="GO" id="GO:0044780">
    <property type="term" value="P:bacterial-type flagellum assembly"/>
    <property type="evidence" value="ECO:0007669"/>
    <property type="project" value="InterPro"/>
</dbReference>
<dbReference type="NCBIfam" id="TIGR00328">
    <property type="entry name" value="flhB"/>
    <property type="match status" value="1"/>
</dbReference>
<comment type="subcellular location">
    <subcellularLocation>
        <location evidence="1">Cell membrane</location>
        <topology evidence="1">Multi-pass membrane protein</topology>
    </subcellularLocation>
</comment>
<evidence type="ECO:0000256" key="1">
    <source>
        <dbReference type="ARBA" id="ARBA00004651"/>
    </source>
</evidence>
<keyword evidence="14" id="KW-0966">Cell projection</keyword>
<evidence type="ECO:0000256" key="12">
    <source>
        <dbReference type="RuleBase" id="RU364091"/>
    </source>
</evidence>
<dbReference type="Gene3D" id="6.10.250.2080">
    <property type="match status" value="1"/>
</dbReference>
<dbReference type="SUPFAM" id="SSF160544">
    <property type="entry name" value="EscU C-terminal domain-like"/>
    <property type="match status" value="1"/>
</dbReference>
<evidence type="ECO:0000256" key="11">
    <source>
        <dbReference type="ARBA" id="ARBA00023225"/>
    </source>
</evidence>
<keyword evidence="14" id="KW-0282">Flagellum</keyword>
<dbReference type="Proteomes" id="UP000886808">
    <property type="component" value="Unassembled WGS sequence"/>
</dbReference>
<name>A0A9D1TI21_9FIRM</name>
<evidence type="ECO:0000256" key="4">
    <source>
        <dbReference type="ARBA" id="ARBA00022448"/>
    </source>
</evidence>
<reference evidence="14" key="2">
    <citation type="submission" date="2021-04" db="EMBL/GenBank/DDBJ databases">
        <authorList>
            <person name="Gilroy R."/>
        </authorList>
    </citation>
    <scope>NUCLEOTIDE SEQUENCE</scope>
    <source>
        <strain evidence="14">CHK193-4272</strain>
    </source>
</reference>
<evidence type="ECO:0000256" key="6">
    <source>
        <dbReference type="ARBA" id="ARBA00022692"/>
    </source>
</evidence>
<dbReference type="GO" id="GO:0009306">
    <property type="term" value="P:protein secretion"/>
    <property type="evidence" value="ECO:0007669"/>
    <property type="project" value="InterPro"/>
</dbReference>
<evidence type="ECO:0000256" key="2">
    <source>
        <dbReference type="ARBA" id="ARBA00010690"/>
    </source>
</evidence>
<sequence>MPGGSGEKTEKATPKKRRDERKKGNVMMSRDVVAVVTLLASYAALRFGLPMMADALSQFTQYIISLTGSVPTGGVNAIMPQISSQSVMTLTRSVALPLLATVLAATVATFAQTKLLVSFESIKPKFSKLNPLTGIKNLFSLKSLIEVLKGTIKITILLVLIYMFVRDSLIHFSQFLSTDLSVTTNDMKDMALTMLLKIGAAFIVVSFFDYLYQWWDFERNMRMTKEEIKEEYKQVEGDPKIKAKIKEAQRKMSQSRMMQAVPTADVVIRNPTHFAVALRYKPKKDIAPMVVAKGQDELALRIVKVAEESGVAVMENKPLARALYAEAEIGKPIPYEHYGAVAEVLVYIYKLNNKLPPTK</sequence>
<dbReference type="PANTHER" id="PTHR30531:SF12">
    <property type="entry name" value="FLAGELLAR BIOSYNTHETIC PROTEIN FLHB"/>
    <property type="match status" value="1"/>
</dbReference>
<dbReference type="GO" id="GO:0005886">
    <property type="term" value="C:plasma membrane"/>
    <property type="evidence" value="ECO:0007669"/>
    <property type="project" value="UniProtKB-SubCell"/>
</dbReference>
<dbReference type="PRINTS" id="PR00950">
    <property type="entry name" value="TYPE3IMSPROT"/>
</dbReference>
<comment type="caution">
    <text evidence="14">The sequence shown here is derived from an EMBL/GenBank/DDBJ whole genome shotgun (WGS) entry which is preliminary data.</text>
</comment>
<evidence type="ECO:0000256" key="5">
    <source>
        <dbReference type="ARBA" id="ARBA00022475"/>
    </source>
</evidence>
<keyword evidence="6 12" id="KW-0812">Transmembrane</keyword>
<comment type="similarity">
    <text evidence="2 12">Belongs to the type III secretion exporter family.</text>
</comment>
<dbReference type="InterPro" id="IPR029025">
    <property type="entry name" value="T3SS_substrate_exporter_C"/>
</dbReference>
<evidence type="ECO:0000256" key="3">
    <source>
        <dbReference type="ARBA" id="ARBA00021622"/>
    </source>
</evidence>
<keyword evidence="7 12" id="KW-1005">Bacterial flagellum biogenesis</keyword>
<evidence type="ECO:0000256" key="9">
    <source>
        <dbReference type="ARBA" id="ARBA00022989"/>
    </source>
</evidence>